<keyword evidence="1 3" id="KW-0479">Metal-binding</keyword>
<dbReference type="AlphaFoldDB" id="A0A1D1VU15"/>
<feature type="domain" description="RING-type" evidence="4">
    <location>
        <begin position="116"/>
        <end position="154"/>
    </location>
</feature>
<keyword evidence="6" id="KW-1185">Reference proteome</keyword>
<gene>
    <name evidence="5" type="primary">RvY_15194-1</name>
    <name evidence="5" type="synonym">RvY_15194.1</name>
    <name evidence="5" type="ORF">RvY_15194</name>
</gene>
<dbReference type="InterPro" id="IPR001841">
    <property type="entry name" value="Znf_RING"/>
</dbReference>
<evidence type="ECO:0000313" key="5">
    <source>
        <dbReference type="EMBL" id="GAV05002.1"/>
    </source>
</evidence>
<sequence>MDRTEGFGDNTRDVWKNVMEGGKTIPAYLMACPSYPYSCLMVPLVCALWFVVDHSYFQGDVMTLTRTKLHEARSATAKLTIRKDGLRIKLSMPALRDSKILVEKTSGRRGRVVGGCVYCHTGSADILVTPCGHVIVCENCGKARKQFRKCPVCHTKVERCVKMYLQNERT</sequence>
<evidence type="ECO:0000256" key="1">
    <source>
        <dbReference type="ARBA" id="ARBA00022771"/>
    </source>
</evidence>
<name>A0A1D1VU15_RAMVA</name>
<dbReference type="Pfam" id="PF13920">
    <property type="entry name" value="zf-C3HC4_3"/>
    <property type="match status" value="1"/>
</dbReference>
<dbReference type="PROSITE" id="PS50089">
    <property type="entry name" value="ZF_RING_2"/>
    <property type="match status" value="1"/>
</dbReference>
<comment type="caution">
    <text evidence="5">The sequence shown here is derived from an EMBL/GenBank/DDBJ whole genome shotgun (WGS) entry which is preliminary data.</text>
</comment>
<protein>
    <recommendedName>
        <fullName evidence="4">RING-type domain-containing protein</fullName>
    </recommendedName>
</protein>
<dbReference type="GO" id="GO:0008270">
    <property type="term" value="F:zinc ion binding"/>
    <property type="evidence" value="ECO:0007669"/>
    <property type="project" value="UniProtKB-KW"/>
</dbReference>
<dbReference type="Gene3D" id="3.30.40.10">
    <property type="entry name" value="Zinc/RING finger domain, C3HC4 (zinc finger)"/>
    <property type="match status" value="1"/>
</dbReference>
<keyword evidence="1 3" id="KW-0863">Zinc-finger</keyword>
<dbReference type="SMART" id="SM00184">
    <property type="entry name" value="RING"/>
    <property type="match status" value="1"/>
</dbReference>
<organism evidence="5 6">
    <name type="scientific">Ramazzottius varieornatus</name>
    <name type="common">Water bear</name>
    <name type="synonym">Tardigrade</name>
    <dbReference type="NCBI Taxonomy" id="947166"/>
    <lineage>
        <taxon>Eukaryota</taxon>
        <taxon>Metazoa</taxon>
        <taxon>Ecdysozoa</taxon>
        <taxon>Tardigrada</taxon>
        <taxon>Eutardigrada</taxon>
        <taxon>Parachela</taxon>
        <taxon>Hypsibioidea</taxon>
        <taxon>Ramazzottiidae</taxon>
        <taxon>Ramazzottius</taxon>
    </lineage>
</organism>
<keyword evidence="2" id="KW-0862">Zinc</keyword>
<evidence type="ECO:0000256" key="3">
    <source>
        <dbReference type="PROSITE-ProRule" id="PRU00175"/>
    </source>
</evidence>
<dbReference type="EMBL" id="BDGG01000011">
    <property type="protein sequence ID" value="GAV05002.1"/>
    <property type="molecule type" value="Genomic_DNA"/>
</dbReference>
<accession>A0A1D1VU15</accession>
<dbReference type="InterPro" id="IPR013083">
    <property type="entry name" value="Znf_RING/FYVE/PHD"/>
</dbReference>
<reference evidence="5 6" key="1">
    <citation type="journal article" date="2016" name="Nat. Commun.">
        <title>Extremotolerant tardigrade genome and improved radiotolerance of human cultured cells by tardigrade-unique protein.</title>
        <authorList>
            <person name="Hashimoto T."/>
            <person name="Horikawa D.D."/>
            <person name="Saito Y."/>
            <person name="Kuwahara H."/>
            <person name="Kozuka-Hata H."/>
            <person name="Shin-I T."/>
            <person name="Minakuchi Y."/>
            <person name="Ohishi K."/>
            <person name="Motoyama A."/>
            <person name="Aizu T."/>
            <person name="Enomoto A."/>
            <person name="Kondo K."/>
            <person name="Tanaka S."/>
            <person name="Hara Y."/>
            <person name="Koshikawa S."/>
            <person name="Sagara H."/>
            <person name="Miura T."/>
            <person name="Yokobori S."/>
            <person name="Miyagawa K."/>
            <person name="Suzuki Y."/>
            <person name="Kubo T."/>
            <person name="Oyama M."/>
            <person name="Kohara Y."/>
            <person name="Fujiyama A."/>
            <person name="Arakawa K."/>
            <person name="Katayama T."/>
            <person name="Toyoda A."/>
            <person name="Kunieda T."/>
        </authorList>
    </citation>
    <scope>NUCLEOTIDE SEQUENCE [LARGE SCALE GENOMIC DNA]</scope>
    <source>
        <strain evidence="5 6">YOKOZUNA-1</strain>
    </source>
</reference>
<evidence type="ECO:0000313" key="6">
    <source>
        <dbReference type="Proteomes" id="UP000186922"/>
    </source>
</evidence>
<evidence type="ECO:0000259" key="4">
    <source>
        <dbReference type="PROSITE" id="PS50089"/>
    </source>
</evidence>
<proteinExistence type="predicted"/>
<evidence type="ECO:0000256" key="2">
    <source>
        <dbReference type="ARBA" id="ARBA00022833"/>
    </source>
</evidence>
<dbReference type="OrthoDB" id="66726at2759"/>
<dbReference type="Proteomes" id="UP000186922">
    <property type="component" value="Unassembled WGS sequence"/>
</dbReference>